<dbReference type="InterPro" id="IPR001680">
    <property type="entry name" value="WD40_rpt"/>
</dbReference>
<dbReference type="SMART" id="SM00320">
    <property type="entry name" value="WD40"/>
    <property type="match status" value="15"/>
</dbReference>
<dbReference type="Proteomes" id="UP000503447">
    <property type="component" value="Chromosome"/>
</dbReference>
<proteinExistence type="predicted"/>
<dbReference type="PROSITE" id="PS00678">
    <property type="entry name" value="WD_REPEATS_1"/>
    <property type="match status" value="6"/>
</dbReference>
<feature type="repeat" description="WD" evidence="3">
    <location>
        <begin position="699"/>
        <end position="731"/>
    </location>
</feature>
<evidence type="ECO:0000256" key="3">
    <source>
        <dbReference type="PROSITE-ProRule" id="PRU00221"/>
    </source>
</evidence>
<dbReference type="InterPro" id="IPR036322">
    <property type="entry name" value="WD40_repeat_dom_sf"/>
</dbReference>
<feature type="repeat" description="WD" evidence="3">
    <location>
        <begin position="178"/>
        <end position="219"/>
    </location>
</feature>
<dbReference type="InterPro" id="IPR011047">
    <property type="entry name" value="Quinoprotein_ADH-like_sf"/>
</dbReference>
<dbReference type="KEGG" id="ftj:FTUN_1158"/>
<dbReference type="InterPro" id="IPR020472">
    <property type="entry name" value="WD40_PAC1"/>
</dbReference>
<keyword evidence="1 3" id="KW-0853">WD repeat</keyword>
<dbReference type="InterPro" id="IPR015943">
    <property type="entry name" value="WD40/YVTN_repeat-like_dom_sf"/>
</dbReference>
<protein>
    <submittedName>
        <fullName evidence="5">Uncharacterized protein</fullName>
    </submittedName>
</protein>
<dbReference type="AlphaFoldDB" id="A0A6M5YJY5"/>
<accession>A0A6M5YJY5</accession>
<keyword evidence="2" id="KW-0677">Repeat</keyword>
<dbReference type="RefSeq" id="WP_171469808.1">
    <property type="nucleotide sequence ID" value="NZ_CP053452.2"/>
</dbReference>
<feature type="repeat" description="WD" evidence="3">
    <location>
        <begin position="398"/>
        <end position="438"/>
    </location>
</feature>
<evidence type="ECO:0000256" key="2">
    <source>
        <dbReference type="ARBA" id="ARBA00022737"/>
    </source>
</evidence>
<feature type="region of interest" description="Disordered" evidence="4">
    <location>
        <begin position="734"/>
        <end position="756"/>
    </location>
</feature>
<keyword evidence="6" id="KW-1185">Reference proteome</keyword>
<organism evidence="5 6">
    <name type="scientific">Frigoriglobus tundricola</name>
    <dbReference type="NCBI Taxonomy" id="2774151"/>
    <lineage>
        <taxon>Bacteria</taxon>
        <taxon>Pseudomonadati</taxon>
        <taxon>Planctomycetota</taxon>
        <taxon>Planctomycetia</taxon>
        <taxon>Gemmatales</taxon>
        <taxon>Gemmataceae</taxon>
        <taxon>Frigoriglobus</taxon>
    </lineage>
</organism>
<feature type="repeat" description="WD" evidence="3">
    <location>
        <begin position="356"/>
        <end position="397"/>
    </location>
</feature>
<feature type="repeat" description="WD" evidence="3">
    <location>
        <begin position="599"/>
        <end position="615"/>
    </location>
</feature>
<dbReference type="Pfam" id="PF00400">
    <property type="entry name" value="WD40"/>
    <property type="match status" value="11"/>
</dbReference>
<feature type="repeat" description="WD" evidence="3">
    <location>
        <begin position="664"/>
        <end position="698"/>
    </location>
</feature>
<dbReference type="SUPFAM" id="SSF50978">
    <property type="entry name" value="WD40 repeat-like"/>
    <property type="match status" value="2"/>
</dbReference>
<evidence type="ECO:0000256" key="4">
    <source>
        <dbReference type="SAM" id="MobiDB-lite"/>
    </source>
</evidence>
<name>A0A6M5YJY5_9BACT</name>
<dbReference type="PROSITE" id="PS50082">
    <property type="entry name" value="WD_REPEATS_2"/>
    <property type="match status" value="11"/>
</dbReference>
<dbReference type="CDD" id="cd00200">
    <property type="entry name" value="WD40"/>
    <property type="match status" value="3"/>
</dbReference>
<dbReference type="PROSITE" id="PS50294">
    <property type="entry name" value="WD_REPEATS_REGION"/>
    <property type="match status" value="7"/>
</dbReference>
<evidence type="ECO:0000313" key="5">
    <source>
        <dbReference type="EMBL" id="QJW93650.1"/>
    </source>
</evidence>
<feature type="repeat" description="WD" evidence="3">
    <location>
        <begin position="308"/>
        <end position="349"/>
    </location>
</feature>
<dbReference type="EMBL" id="CP053452">
    <property type="protein sequence ID" value="QJW93650.1"/>
    <property type="molecule type" value="Genomic_DNA"/>
</dbReference>
<evidence type="ECO:0000256" key="1">
    <source>
        <dbReference type="ARBA" id="ARBA00022574"/>
    </source>
</evidence>
<dbReference type="SUPFAM" id="SSF50998">
    <property type="entry name" value="Quinoprotein alcohol dehydrogenase-like"/>
    <property type="match status" value="1"/>
</dbReference>
<evidence type="ECO:0000313" key="6">
    <source>
        <dbReference type="Proteomes" id="UP000503447"/>
    </source>
</evidence>
<dbReference type="PANTHER" id="PTHR19879:SF9">
    <property type="entry name" value="TRANSCRIPTION INITIATION FACTOR TFIID SUBUNIT 5"/>
    <property type="match status" value="1"/>
</dbReference>
<dbReference type="Gene3D" id="2.130.10.10">
    <property type="entry name" value="YVTN repeat-like/Quinoprotein amine dehydrogenase"/>
    <property type="match status" value="6"/>
</dbReference>
<feature type="repeat" description="WD" evidence="3">
    <location>
        <begin position="439"/>
        <end position="480"/>
    </location>
</feature>
<reference evidence="6" key="1">
    <citation type="submission" date="2020-05" db="EMBL/GenBank/DDBJ databases">
        <title>Frigoriglobus tundricola gen. nov., sp. nov., a psychrotolerant cellulolytic planctomycete of the family Gemmataceae with two divergent copies of 16S rRNA gene.</title>
        <authorList>
            <person name="Kulichevskaya I.S."/>
            <person name="Ivanova A.A."/>
            <person name="Naumoff D.G."/>
            <person name="Beletsky A.V."/>
            <person name="Rijpstra W.I.C."/>
            <person name="Sinninghe Damste J.S."/>
            <person name="Mardanov A.V."/>
            <person name="Ravin N.V."/>
            <person name="Dedysh S.N."/>
        </authorList>
    </citation>
    <scope>NUCLEOTIDE SEQUENCE [LARGE SCALE GENOMIC DNA]</scope>
    <source>
        <strain evidence="6">PL17</strain>
    </source>
</reference>
<gene>
    <name evidence="5" type="ORF">FTUN_1158</name>
</gene>
<dbReference type="PRINTS" id="PR00320">
    <property type="entry name" value="GPROTEINBRPT"/>
</dbReference>
<sequence length="756" mass="82326">MVLFVAVIGLAGVLWGWSEARRSADDARVAAAEAREAAQNERWERYRVNVMAASGALRLHDTTAARHALDDAPVQHRDWVWSQLRAQLDRSRAVLRGRGTDTRNAVFTPGGRRALLVGEDGTIRVWDVTERTEYEPLPRGTKARCPTLSADGTVLAYAAADHTVHLCDPTTGHTRALLRGHEGDVHEISFGPDQTRIVTASDDGTLRVWDAGSGGQLRTFRAPRDAAKPLLLSPNGRFVVTRGRATEPAAYLWDLDSDRPPVPLDGATGGIHMIRFSPSGDRLVTVRRFPQTDIQLWDVGTGQRLATLAGHKNQVSHATFSPDGRRLLTTSMDRTIRVWDVSPGAAARSSDALLVLDGHSGWVYHASFSPDGTRVLSSSHDRTLCYWDARTGKPIAVLSGHTDPVIAAAFRTDGTLVSASVDGTLRLWDVTGAESGYAIRGHTNFVYNVAFFPDGERVASAAWDGTARVWNATTGRELHKLDHAGDQYVSAVAVHPGGQMVATLSRHEDAAQNSVRLWDVGAERVLHTWKLPTNWQDGRLAFAPRGDLLAAGGVDGRVRLWDVGTRAEVGVLEGGSWPIRDVAFSPDGTLLAGAGDDGDGSVRIWDVRSRKQVRVLTGHKRGVYTVAWNRTGTMLASGSNDHTVRLWDTTTWAPFDPLFQGTNVYGVAFTADGKLLACACADNLIRMWDAQTRRELAKLSGHSDYVHHLAFSPDGTRMVSASGDRTLRVWDTLSNNERAGATPDPANRPCPAKEPR</sequence>
<dbReference type="InterPro" id="IPR019775">
    <property type="entry name" value="WD40_repeat_CS"/>
</dbReference>
<dbReference type="PANTHER" id="PTHR19879">
    <property type="entry name" value="TRANSCRIPTION INITIATION FACTOR TFIID"/>
    <property type="match status" value="1"/>
</dbReference>
<feature type="repeat" description="WD" evidence="3">
    <location>
        <begin position="95"/>
        <end position="136"/>
    </location>
</feature>
<feature type="repeat" description="WD" evidence="3">
    <location>
        <begin position="616"/>
        <end position="651"/>
    </location>
</feature>
<feature type="repeat" description="WD" evidence="3">
    <location>
        <begin position="540"/>
        <end position="571"/>
    </location>
</feature>